<dbReference type="AlphaFoldDB" id="A0A382ZBI3"/>
<organism evidence="1">
    <name type="scientific">marine metagenome</name>
    <dbReference type="NCBI Taxonomy" id="408172"/>
    <lineage>
        <taxon>unclassified sequences</taxon>
        <taxon>metagenomes</taxon>
        <taxon>ecological metagenomes</taxon>
    </lineage>
</organism>
<name>A0A382ZBI3_9ZZZZ</name>
<reference evidence="1" key="1">
    <citation type="submission" date="2018-05" db="EMBL/GenBank/DDBJ databases">
        <authorList>
            <person name="Lanie J.A."/>
            <person name="Ng W.-L."/>
            <person name="Kazmierczak K.M."/>
            <person name="Andrzejewski T.M."/>
            <person name="Davidsen T.M."/>
            <person name="Wayne K.J."/>
            <person name="Tettelin H."/>
            <person name="Glass J.I."/>
            <person name="Rusch D."/>
            <person name="Podicherti R."/>
            <person name="Tsui H.-C.T."/>
            <person name="Winkler M.E."/>
        </authorList>
    </citation>
    <scope>NUCLEOTIDE SEQUENCE</scope>
</reference>
<evidence type="ECO:0000313" key="1">
    <source>
        <dbReference type="EMBL" id="SVD92559.1"/>
    </source>
</evidence>
<proteinExistence type="predicted"/>
<gene>
    <name evidence="1" type="ORF">METZ01_LOCUS445413</name>
</gene>
<accession>A0A382ZBI3</accession>
<sequence length="39" mass="4224">MALPLTTIAYYAGGAMTNRTISSQAALRAQIYAYAQELE</sequence>
<dbReference type="EMBL" id="UINC01182377">
    <property type="protein sequence ID" value="SVD92559.1"/>
    <property type="molecule type" value="Genomic_DNA"/>
</dbReference>
<feature type="non-terminal residue" evidence="1">
    <location>
        <position position="39"/>
    </location>
</feature>
<protein>
    <submittedName>
        <fullName evidence="1">Uncharacterized protein</fullName>
    </submittedName>
</protein>